<dbReference type="FunFam" id="3.20.20.140:FF:000032">
    <property type="entry name" value="Allantoinase Dal1"/>
    <property type="match status" value="1"/>
</dbReference>
<dbReference type="GO" id="GO:0005737">
    <property type="term" value="C:cytoplasm"/>
    <property type="evidence" value="ECO:0007669"/>
    <property type="project" value="TreeGrafter"/>
</dbReference>
<dbReference type="AlphaFoldDB" id="A0A9N8ZXL4"/>
<comment type="cofactor">
    <cofactor evidence="2">
        <name>Zn(2+)</name>
        <dbReference type="ChEBI" id="CHEBI:29105"/>
    </cofactor>
</comment>
<dbReference type="GO" id="GO:0050897">
    <property type="term" value="F:cobalt ion binding"/>
    <property type="evidence" value="ECO:0007669"/>
    <property type="project" value="InterPro"/>
</dbReference>
<evidence type="ECO:0000256" key="7">
    <source>
        <dbReference type="ARBA" id="ARBA00022723"/>
    </source>
</evidence>
<sequence>MPATKLSVITGPRILTFLSTEASPGTLEIDQSGKITAIHARESVHASDYPSLAPEKFLKVGSEQVVQCGLVDTHVHLNEPGRTAWEGFESGTKAACAGGVTTVIDMPLNSIPPTTTVPNLHAKIEAARDKCRVDVGFFGGDELVPLIKAGVKGFKCFMIESGVEEFPACLTEEDLRKAFEKLKGHDSLFMFHAEKKENDESNNSVIEDDKDYMQFLSSRPQSLESNAIKLISRLTSEYQTVRTHIVHLSAADALPTIREAKRSGAPLTVETCFHYLCLTAEQVPIGATQFKCCPPIRKNANRELLWAAIRDGTIGSVVSDHSPCTVDLKLIEKGDFTNAWGGISALQFGLPILWTEARKRGFNINDLHKWLSRNPAKQVKLDGRKGEIKVGFDADIVIWSPEETFTIAKENIQFKNKTTPYEGQKLYGVVKKTILRGQVVFDSEKGGIVGSPAGKLLI</sequence>
<dbReference type="OrthoDB" id="10258955at2759"/>
<reference evidence="11" key="1">
    <citation type="submission" date="2021-06" db="EMBL/GenBank/DDBJ databases">
        <authorList>
            <person name="Kallberg Y."/>
            <person name="Tangrot J."/>
            <person name="Rosling A."/>
        </authorList>
    </citation>
    <scope>NUCLEOTIDE SEQUENCE</scope>
    <source>
        <strain evidence="11">MT106</strain>
    </source>
</reference>
<proteinExistence type="inferred from homology"/>
<dbReference type="InterPro" id="IPR011059">
    <property type="entry name" value="Metal-dep_hydrolase_composite"/>
</dbReference>
<organism evidence="11 12">
    <name type="scientific">Ambispora gerdemannii</name>
    <dbReference type="NCBI Taxonomy" id="144530"/>
    <lineage>
        <taxon>Eukaryota</taxon>
        <taxon>Fungi</taxon>
        <taxon>Fungi incertae sedis</taxon>
        <taxon>Mucoromycota</taxon>
        <taxon>Glomeromycotina</taxon>
        <taxon>Glomeromycetes</taxon>
        <taxon>Archaeosporales</taxon>
        <taxon>Ambisporaceae</taxon>
        <taxon>Ambispora</taxon>
    </lineage>
</organism>
<dbReference type="InterPro" id="IPR050138">
    <property type="entry name" value="DHOase/Allantoinase_Hydrolase"/>
</dbReference>
<dbReference type="GO" id="GO:0008270">
    <property type="term" value="F:zinc ion binding"/>
    <property type="evidence" value="ECO:0007669"/>
    <property type="project" value="InterPro"/>
</dbReference>
<evidence type="ECO:0000256" key="5">
    <source>
        <dbReference type="ARBA" id="ARBA00011881"/>
    </source>
</evidence>
<dbReference type="Pfam" id="PF01979">
    <property type="entry name" value="Amidohydro_1"/>
    <property type="match status" value="1"/>
</dbReference>
<keyword evidence="8" id="KW-0378">Hydrolase</keyword>
<keyword evidence="7" id="KW-0479">Metal-binding</keyword>
<comment type="similarity">
    <text evidence="4">Belongs to the metallo-dependent hydrolases superfamily. Allantoinase family.</text>
</comment>
<accession>A0A9N8ZXL4</accession>
<dbReference type="InterPro" id="IPR018228">
    <property type="entry name" value="DNase_TatD-rel_CS"/>
</dbReference>
<dbReference type="Proteomes" id="UP000789831">
    <property type="component" value="Unassembled WGS sequence"/>
</dbReference>
<evidence type="ECO:0000256" key="9">
    <source>
        <dbReference type="ARBA" id="ARBA00022833"/>
    </source>
</evidence>
<dbReference type="InterPro" id="IPR017593">
    <property type="entry name" value="Allantoinase"/>
</dbReference>
<dbReference type="PANTHER" id="PTHR43668">
    <property type="entry name" value="ALLANTOINASE"/>
    <property type="match status" value="1"/>
</dbReference>
<protein>
    <recommendedName>
        <fullName evidence="6">allantoinase</fullName>
        <ecNumber evidence="6">3.5.2.5</ecNumber>
    </recommendedName>
</protein>
<dbReference type="SUPFAM" id="SSF51556">
    <property type="entry name" value="Metallo-dependent hydrolases"/>
    <property type="match status" value="1"/>
</dbReference>
<keyword evidence="9" id="KW-0862">Zinc</keyword>
<evidence type="ECO:0000259" key="10">
    <source>
        <dbReference type="Pfam" id="PF01979"/>
    </source>
</evidence>
<dbReference type="EMBL" id="CAJVPL010000571">
    <property type="protein sequence ID" value="CAG8510911.1"/>
    <property type="molecule type" value="Genomic_DNA"/>
</dbReference>
<dbReference type="GO" id="GO:0004038">
    <property type="term" value="F:allantoinase activity"/>
    <property type="evidence" value="ECO:0007669"/>
    <property type="project" value="UniProtKB-EC"/>
</dbReference>
<dbReference type="GO" id="GO:0000256">
    <property type="term" value="P:allantoin catabolic process"/>
    <property type="evidence" value="ECO:0007669"/>
    <property type="project" value="InterPro"/>
</dbReference>
<evidence type="ECO:0000256" key="3">
    <source>
        <dbReference type="ARBA" id="ARBA00004968"/>
    </source>
</evidence>
<comment type="pathway">
    <text evidence="3">Nitrogen metabolism; (S)-allantoin degradation; allantoate from (S)-allantoin: step 1/1.</text>
</comment>
<evidence type="ECO:0000256" key="2">
    <source>
        <dbReference type="ARBA" id="ARBA00001947"/>
    </source>
</evidence>
<dbReference type="NCBIfam" id="TIGR03178">
    <property type="entry name" value="allantoinase"/>
    <property type="match status" value="1"/>
</dbReference>
<evidence type="ECO:0000256" key="4">
    <source>
        <dbReference type="ARBA" id="ARBA00010368"/>
    </source>
</evidence>
<evidence type="ECO:0000313" key="11">
    <source>
        <dbReference type="EMBL" id="CAG8510911.1"/>
    </source>
</evidence>
<dbReference type="PANTHER" id="PTHR43668:SF2">
    <property type="entry name" value="ALLANTOINASE"/>
    <property type="match status" value="1"/>
</dbReference>
<evidence type="ECO:0000256" key="8">
    <source>
        <dbReference type="ARBA" id="ARBA00022801"/>
    </source>
</evidence>
<dbReference type="SUPFAM" id="SSF51338">
    <property type="entry name" value="Composite domain of metallo-dependent hydrolases"/>
    <property type="match status" value="1"/>
</dbReference>
<dbReference type="EC" id="3.5.2.5" evidence="6"/>
<name>A0A9N8ZXL4_9GLOM</name>
<evidence type="ECO:0000256" key="6">
    <source>
        <dbReference type="ARBA" id="ARBA00012863"/>
    </source>
</evidence>
<evidence type="ECO:0000256" key="1">
    <source>
        <dbReference type="ARBA" id="ARBA00001756"/>
    </source>
</evidence>
<gene>
    <name evidence="11" type="ORF">AGERDE_LOCUS4737</name>
</gene>
<comment type="caution">
    <text evidence="11">The sequence shown here is derived from an EMBL/GenBank/DDBJ whole genome shotgun (WGS) entry which is preliminary data.</text>
</comment>
<dbReference type="PROSITE" id="PS01137">
    <property type="entry name" value="TATD_1"/>
    <property type="match status" value="1"/>
</dbReference>
<evidence type="ECO:0000313" key="12">
    <source>
        <dbReference type="Proteomes" id="UP000789831"/>
    </source>
</evidence>
<dbReference type="InterPro" id="IPR006680">
    <property type="entry name" value="Amidohydro-rel"/>
</dbReference>
<dbReference type="GO" id="GO:0006145">
    <property type="term" value="P:purine nucleobase catabolic process"/>
    <property type="evidence" value="ECO:0007669"/>
    <property type="project" value="TreeGrafter"/>
</dbReference>
<keyword evidence="12" id="KW-1185">Reference proteome</keyword>
<feature type="domain" description="Amidohydrolase-related" evidence="10">
    <location>
        <begin position="69"/>
        <end position="440"/>
    </location>
</feature>
<comment type="subunit">
    <text evidence="5">Homotetramer.</text>
</comment>
<dbReference type="InterPro" id="IPR032466">
    <property type="entry name" value="Metal_Hydrolase"/>
</dbReference>
<comment type="catalytic activity">
    <reaction evidence="1">
        <text>(S)-allantoin + H2O = allantoate + H(+)</text>
        <dbReference type="Rhea" id="RHEA:17029"/>
        <dbReference type="ChEBI" id="CHEBI:15377"/>
        <dbReference type="ChEBI" id="CHEBI:15378"/>
        <dbReference type="ChEBI" id="CHEBI:15678"/>
        <dbReference type="ChEBI" id="CHEBI:17536"/>
        <dbReference type="EC" id="3.5.2.5"/>
    </reaction>
</comment>
<dbReference type="Gene3D" id="3.20.20.140">
    <property type="entry name" value="Metal-dependent hydrolases"/>
    <property type="match status" value="1"/>
</dbReference>